<organism evidence="2 3">
    <name type="scientific">Drechmeria coniospora</name>
    <name type="common">Nematophagous fungus</name>
    <name type="synonym">Meria coniospora</name>
    <dbReference type="NCBI Taxonomy" id="98403"/>
    <lineage>
        <taxon>Eukaryota</taxon>
        <taxon>Fungi</taxon>
        <taxon>Dikarya</taxon>
        <taxon>Ascomycota</taxon>
        <taxon>Pezizomycotina</taxon>
        <taxon>Sordariomycetes</taxon>
        <taxon>Hypocreomycetidae</taxon>
        <taxon>Hypocreales</taxon>
        <taxon>Ophiocordycipitaceae</taxon>
        <taxon>Drechmeria</taxon>
    </lineage>
</organism>
<dbReference type="InterPro" id="IPR052523">
    <property type="entry name" value="Trichothecene_AcTrans"/>
</dbReference>
<evidence type="ECO:0000313" key="3">
    <source>
        <dbReference type="Proteomes" id="UP000076580"/>
    </source>
</evidence>
<dbReference type="STRING" id="98403.A0A151GIY6"/>
<dbReference type="PANTHER" id="PTHR42791">
    <property type="entry name" value="GNAT FAMILY ACETYLTRANSFERASE"/>
    <property type="match status" value="1"/>
</dbReference>
<dbReference type="Pfam" id="PF00583">
    <property type="entry name" value="Acetyltransf_1"/>
    <property type="match status" value="1"/>
</dbReference>
<reference evidence="2 3" key="1">
    <citation type="journal article" date="2016" name="Sci. Rep.">
        <title>Insights into Adaptations to a Near-Obligate Nematode Endoparasitic Lifestyle from the Finished Genome of Drechmeria coniospora.</title>
        <authorList>
            <person name="Zhang L."/>
            <person name="Zhou Z."/>
            <person name="Guo Q."/>
            <person name="Fokkens L."/>
            <person name="Miskei M."/>
            <person name="Pocsi I."/>
            <person name="Zhang W."/>
            <person name="Chen M."/>
            <person name="Wang L."/>
            <person name="Sun Y."/>
            <person name="Donzelli B.G."/>
            <person name="Gibson D.M."/>
            <person name="Nelson D.R."/>
            <person name="Luo J.G."/>
            <person name="Rep M."/>
            <person name="Liu H."/>
            <person name="Yang S."/>
            <person name="Wang J."/>
            <person name="Krasnoff S.B."/>
            <person name="Xu Y."/>
            <person name="Molnar I."/>
            <person name="Lin M."/>
        </authorList>
    </citation>
    <scope>NUCLEOTIDE SEQUENCE [LARGE SCALE GENOMIC DNA]</scope>
    <source>
        <strain evidence="2 3">ARSEF 6962</strain>
    </source>
</reference>
<protein>
    <recommendedName>
        <fullName evidence="1">N-acetyltransferase domain-containing protein</fullName>
    </recommendedName>
</protein>
<comment type="caution">
    <text evidence="2">The sequence shown here is derived from an EMBL/GenBank/DDBJ whole genome shotgun (WGS) entry which is preliminary data.</text>
</comment>
<dbReference type="EMBL" id="LAYC01000002">
    <property type="protein sequence ID" value="KYK57011.1"/>
    <property type="molecule type" value="Genomic_DNA"/>
</dbReference>
<dbReference type="Proteomes" id="UP000076580">
    <property type="component" value="Chromosome 02"/>
</dbReference>
<gene>
    <name evidence="2" type="ORF">DCS_04018</name>
</gene>
<evidence type="ECO:0000313" key="2">
    <source>
        <dbReference type="EMBL" id="KYK57011.1"/>
    </source>
</evidence>
<dbReference type="InterPro" id="IPR000182">
    <property type="entry name" value="GNAT_dom"/>
</dbReference>
<dbReference type="RefSeq" id="XP_040656363.1">
    <property type="nucleotide sequence ID" value="XM_040801330.1"/>
</dbReference>
<dbReference type="PANTHER" id="PTHR42791:SF2">
    <property type="entry name" value="N-ACETYLTRANSFERASE DOMAIN-CONTAINING PROTEIN"/>
    <property type="match status" value="1"/>
</dbReference>
<dbReference type="GeneID" id="63716661"/>
<keyword evidence="3" id="KW-1185">Reference proteome</keyword>
<dbReference type="PROSITE" id="PS51186">
    <property type="entry name" value="GNAT"/>
    <property type="match status" value="1"/>
</dbReference>
<dbReference type="GO" id="GO:0016747">
    <property type="term" value="F:acyltransferase activity, transferring groups other than amino-acyl groups"/>
    <property type="evidence" value="ECO:0007669"/>
    <property type="project" value="InterPro"/>
</dbReference>
<accession>A0A151GIY6</accession>
<dbReference type="AlphaFoldDB" id="A0A151GIY6"/>
<dbReference type="InParanoid" id="A0A151GIY6"/>
<dbReference type="CDD" id="cd04301">
    <property type="entry name" value="NAT_SF"/>
    <property type="match status" value="1"/>
</dbReference>
<sequence length="234" mass="25872">MGTRVRPASIHDVPAAARLILAALSEESPWKAFFSPKAQSNSELVEKSEELLRSCLEPGPDKNWLVLVLELERSDIDRSRPSAPLIVSVAVWDLSAVGGWSHCHQSQAQEELHDDILHQAYLDGRGVRLGQHGPCIHLHVLATRPAYQRRGYGKALMSWGVDLAREKQAFIGVQSSSRAYILFSGLGFADLGPVLLPTETGGDELVIKAMRLDIPRHAMGVISLWRSLMRFLLP</sequence>
<dbReference type="Gene3D" id="3.40.630.30">
    <property type="match status" value="1"/>
</dbReference>
<dbReference type="SUPFAM" id="SSF55729">
    <property type="entry name" value="Acyl-CoA N-acyltransferases (Nat)"/>
    <property type="match status" value="1"/>
</dbReference>
<evidence type="ECO:0000259" key="1">
    <source>
        <dbReference type="PROSITE" id="PS51186"/>
    </source>
</evidence>
<name>A0A151GIY6_DRECN</name>
<feature type="domain" description="N-acetyltransferase" evidence="1">
    <location>
        <begin position="84"/>
        <end position="213"/>
    </location>
</feature>
<dbReference type="InterPro" id="IPR016181">
    <property type="entry name" value="Acyl_CoA_acyltransferase"/>
</dbReference>
<proteinExistence type="predicted"/>